<accession>A0A1G7EN75</accession>
<dbReference type="OrthoDB" id="9800049at2"/>
<dbReference type="PANTHER" id="PTHR33154:SF18">
    <property type="entry name" value="ARSENICAL RESISTANCE OPERON REPRESSOR"/>
    <property type="match status" value="1"/>
</dbReference>
<keyword evidence="1" id="KW-0805">Transcription regulation</keyword>
<reference evidence="6" key="1">
    <citation type="submission" date="2016-10" db="EMBL/GenBank/DDBJ databases">
        <authorList>
            <person name="Varghese N."/>
            <person name="Submissions S."/>
        </authorList>
    </citation>
    <scope>NUCLEOTIDE SEQUENCE [LARGE SCALE GENOMIC DNA]</scope>
    <source>
        <strain evidence="6">DSM 8987</strain>
    </source>
</reference>
<dbReference type="CDD" id="cd00090">
    <property type="entry name" value="HTH_ARSR"/>
    <property type="match status" value="1"/>
</dbReference>
<organism evidence="5 6">
    <name type="scientific">Desulfuromonas thiophila</name>
    <dbReference type="NCBI Taxonomy" id="57664"/>
    <lineage>
        <taxon>Bacteria</taxon>
        <taxon>Pseudomonadati</taxon>
        <taxon>Thermodesulfobacteriota</taxon>
        <taxon>Desulfuromonadia</taxon>
        <taxon>Desulfuromonadales</taxon>
        <taxon>Desulfuromonadaceae</taxon>
        <taxon>Desulfuromonas</taxon>
    </lineage>
</organism>
<dbReference type="GO" id="GO:0003677">
    <property type="term" value="F:DNA binding"/>
    <property type="evidence" value="ECO:0007669"/>
    <property type="project" value="UniProtKB-KW"/>
</dbReference>
<feature type="domain" description="HTH arsR-type" evidence="4">
    <location>
        <begin position="15"/>
        <end position="107"/>
    </location>
</feature>
<dbReference type="InterPro" id="IPR036388">
    <property type="entry name" value="WH-like_DNA-bd_sf"/>
</dbReference>
<keyword evidence="2" id="KW-0238">DNA-binding</keyword>
<sequence>MQTQTQPEIRPQTAAEKAFCRTRAEVLKALAHPTRLWMVEQLADGERCVCEFVAAIDVDFSTISKHLAVLRQAGIVTDDKRGKQVFYRLRVPCVLQFLGCIDAALKP</sequence>
<dbReference type="InterPro" id="IPR001845">
    <property type="entry name" value="HTH_ArsR_DNA-bd_dom"/>
</dbReference>
<dbReference type="PANTHER" id="PTHR33154">
    <property type="entry name" value="TRANSCRIPTIONAL REGULATOR, ARSR FAMILY"/>
    <property type="match status" value="1"/>
</dbReference>
<dbReference type="InterPro" id="IPR036390">
    <property type="entry name" value="WH_DNA-bd_sf"/>
</dbReference>
<keyword evidence="6" id="KW-1185">Reference proteome</keyword>
<dbReference type="SUPFAM" id="SSF46785">
    <property type="entry name" value="Winged helix' DNA-binding domain"/>
    <property type="match status" value="1"/>
</dbReference>
<dbReference type="PROSITE" id="PS50987">
    <property type="entry name" value="HTH_ARSR_2"/>
    <property type="match status" value="1"/>
</dbReference>
<evidence type="ECO:0000256" key="1">
    <source>
        <dbReference type="ARBA" id="ARBA00023015"/>
    </source>
</evidence>
<dbReference type="Pfam" id="PF01022">
    <property type="entry name" value="HTH_5"/>
    <property type="match status" value="1"/>
</dbReference>
<dbReference type="InterPro" id="IPR011991">
    <property type="entry name" value="ArsR-like_HTH"/>
</dbReference>
<evidence type="ECO:0000313" key="6">
    <source>
        <dbReference type="Proteomes" id="UP000243205"/>
    </source>
</evidence>
<dbReference type="Proteomes" id="UP000243205">
    <property type="component" value="Unassembled WGS sequence"/>
</dbReference>
<dbReference type="Gene3D" id="1.10.10.10">
    <property type="entry name" value="Winged helix-like DNA-binding domain superfamily/Winged helix DNA-binding domain"/>
    <property type="match status" value="1"/>
</dbReference>
<gene>
    <name evidence="5" type="ORF">SAMN05661003_12212</name>
</gene>
<protein>
    <submittedName>
        <fullName evidence="5">Transcriptional regulator, ArsR family</fullName>
    </submittedName>
</protein>
<dbReference type="AlphaFoldDB" id="A0A1G7EN75"/>
<dbReference type="GO" id="GO:0003700">
    <property type="term" value="F:DNA-binding transcription factor activity"/>
    <property type="evidence" value="ECO:0007669"/>
    <property type="project" value="InterPro"/>
</dbReference>
<evidence type="ECO:0000313" key="5">
    <source>
        <dbReference type="EMBL" id="SDE65133.1"/>
    </source>
</evidence>
<dbReference type="STRING" id="57664.SAMN05661003_12212"/>
<dbReference type="PRINTS" id="PR00778">
    <property type="entry name" value="HTHARSR"/>
</dbReference>
<dbReference type="InterPro" id="IPR051081">
    <property type="entry name" value="HTH_MetalResp_TranReg"/>
</dbReference>
<proteinExistence type="predicted"/>
<dbReference type="EMBL" id="FNAQ01000022">
    <property type="protein sequence ID" value="SDE65133.1"/>
    <property type="molecule type" value="Genomic_DNA"/>
</dbReference>
<evidence type="ECO:0000259" key="4">
    <source>
        <dbReference type="PROSITE" id="PS50987"/>
    </source>
</evidence>
<dbReference type="RefSeq" id="WP_092080461.1">
    <property type="nucleotide sequence ID" value="NZ_CALFZY010000038.1"/>
</dbReference>
<dbReference type="SMART" id="SM00418">
    <property type="entry name" value="HTH_ARSR"/>
    <property type="match status" value="1"/>
</dbReference>
<evidence type="ECO:0000256" key="3">
    <source>
        <dbReference type="ARBA" id="ARBA00023163"/>
    </source>
</evidence>
<dbReference type="NCBIfam" id="NF033788">
    <property type="entry name" value="HTH_metalloreg"/>
    <property type="match status" value="1"/>
</dbReference>
<evidence type="ECO:0000256" key="2">
    <source>
        <dbReference type="ARBA" id="ARBA00023125"/>
    </source>
</evidence>
<name>A0A1G7EN75_9BACT</name>
<keyword evidence="3" id="KW-0804">Transcription</keyword>